<keyword evidence="4" id="KW-1003">Cell membrane</keyword>
<dbReference type="EC" id="3.1.2.2" evidence="16"/>
<feature type="domain" description="Thioesterase" evidence="24">
    <location>
        <begin position="119"/>
        <end position="191"/>
    </location>
</feature>
<dbReference type="GO" id="GO:0016020">
    <property type="term" value="C:membrane"/>
    <property type="evidence" value="ECO:0007669"/>
    <property type="project" value="UniProtKB-SubCell"/>
</dbReference>
<dbReference type="PANTHER" id="PTHR12418">
    <property type="entry name" value="ACYL-COENZYME A THIOESTERASE THEM4"/>
    <property type="match status" value="1"/>
</dbReference>
<evidence type="ECO:0000256" key="8">
    <source>
        <dbReference type="ARBA" id="ARBA00022832"/>
    </source>
</evidence>
<keyword evidence="26" id="KW-1185">Reference proteome</keyword>
<keyword evidence="12" id="KW-0966">Cell projection</keyword>
<dbReference type="PANTHER" id="PTHR12418:SF19">
    <property type="entry name" value="ACYL-COENZYME A THIOESTERASE THEM4"/>
    <property type="match status" value="1"/>
</dbReference>
<evidence type="ECO:0000256" key="5">
    <source>
        <dbReference type="ARBA" id="ARBA00022490"/>
    </source>
</evidence>
<evidence type="ECO:0000256" key="18">
    <source>
        <dbReference type="ARBA" id="ARBA00043210"/>
    </source>
</evidence>
<evidence type="ECO:0000256" key="23">
    <source>
        <dbReference type="ARBA" id="ARBA00048180"/>
    </source>
</evidence>
<organism evidence="25 26">
    <name type="scientific">Pseudonocardia thermophila</name>
    <dbReference type="NCBI Taxonomy" id="1848"/>
    <lineage>
        <taxon>Bacteria</taxon>
        <taxon>Bacillati</taxon>
        <taxon>Actinomycetota</taxon>
        <taxon>Actinomycetes</taxon>
        <taxon>Pseudonocardiales</taxon>
        <taxon>Pseudonocardiaceae</taxon>
        <taxon>Pseudonocardia</taxon>
    </lineage>
</organism>
<dbReference type="EMBL" id="FRAP01000015">
    <property type="protein sequence ID" value="SHK97523.1"/>
    <property type="molecule type" value="Genomic_DNA"/>
</dbReference>
<evidence type="ECO:0000256" key="11">
    <source>
        <dbReference type="ARBA" id="ARBA00023136"/>
    </source>
</evidence>
<dbReference type="CDD" id="cd03443">
    <property type="entry name" value="PaaI_thioesterase"/>
    <property type="match status" value="1"/>
</dbReference>
<evidence type="ECO:0000256" key="3">
    <source>
        <dbReference type="ARBA" id="ARBA00004632"/>
    </source>
</evidence>
<keyword evidence="7" id="KW-0378">Hydrolase</keyword>
<evidence type="ECO:0000256" key="7">
    <source>
        <dbReference type="ARBA" id="ARBA00022801"/>
    </source>
</evidence>
<comment type="catalytic activity">
    <reaction evidence="19">
        <text>octanoyl-CoA + H2O = octanoate + CoA + H(+)</text>
        <dbReference type="Rhea" id="RHEA:30143"/>
        <dbReference type="ChEBI" id="CHEBI:15377"/>
        <dbReference type="ChEBI" id="CHEBI:15378"/>
        <dbReference type="ChEBI" id="CHEBI:25646"/>
        <dbReference type="ChEBI" id="CHEBI:57287"/>
        <dbReference type="ChEBI" id="CHEBI:57386"/>
    </reaction>
    <physiologicalReaction direction="left-to-right" evidence="19">
        <dbReference type="Rhea" id="RHEA:30144"/>
    </physiologicalReaction>
</comment>
<dbReference type="Gene3D" id="3.10.129.10">
    <property type="entry name" value="Hotdog Thioesterase"/>
    <property type="match status" value="1"/>
</dbReference>
<keyword evidence="10" id="KW-0443">Lipid metabolism</keyword>
<comment type="subcellular location">
    <subcellularLocation>
        <location evidence="3">Cell projection</location>
        <location evidence="3">Ruffle membrane</location>
    </subcellularLocation>
    <subcellularLocation>
        <location evidence="2">Cytoplasm</location>
    </subcellularLocation>
    <subcellularLocation>
        <location evidence="1">Membrane</location>
        <topology evidence="1">Peripheral membrane protein</topology>
    </subcellularLocation>
</comment>
<evidence type="ECO:0000256" key="13">
    <source>
        <dbReference type="ARBA" id="ARBA00035852"/>
    </source>
</evidence>
<comment type="catalytic activity">
    <reaction evidence="13">
        <text>(5Z,8Z,11Z,14Z)-eicosatetraenoyl-CoA + H2O = (5Z,8Z,11Z,14Z)-eicosatetraenoate + CoA + H(+)</text>
        <dbReference type="Rhea" id="RHEA:40151"/>
        <dbReference type="ChEBI" id="CHEBI:15377"/>
        <dbReference type="ChEBI" id="CHEBI:15378"/>
        <dbReference type="ChEBI" id="CHEBI:32395"/>
        <dbReference type="ChEBI" id="CHEBI:57287"/>
        <dbReference type="ChEBI" id="CHEBI:57368"/>
    </reaction>
    <physiologicalReaction direction="left-to-right" evidence="13">
        <dbReference type="Rhea" id="RHEA:40152"/>
    </physiologicalReaction>
</comment>
<dbReference type="GO" id="GO:0006631">
    <property type="term" value="P:fatty acid metabolic process"/>
    <property type="evidence" value="ECO:0007669"/>
    <property type="project" value="UniProtKB-KW"/>
</dbReference>
<keyword evidence="5" id="KW-0963">Cytoplasm</keyword>
<evidence type="ECO:0000256" key="6">
    <source>
        <dbReference type="ARBA" id="ARBA00022703"/>
    </source>
</evidence>
<protein>
    <recommendedName>
        <fullName evidence="17">Acyl-coenzyme A thioesterase THEM4</fullName>
        <ecNumber evidence="16">3.1.2.2</ecNumber>
    </recommendedName>
    <alternativeName>
        <fullName evidence="18">Thioesterase superfamily member 4</fullName>
    </alternativeName>
</protein>
<dbReference type="Proteomes" id="UP000184363">
    <property type="component" value="Unassembled WGS sequence"/>
</dbReference>
<keyword evidence="8" id="KW-0276">Fatty acid metabolism</keyword>
<accession>A0A1M6WUX3</accession>
<name>A0A1M6WUX3_PSETH</name>
<reference evidence="25 26" key="1">
    <citation type="submission" date="2016-11" db="EMBL/GenBank/DDBJ databases">
        <authorList>
            <person name="Jaros S."/>
            <person name="Januszkiewicz K."/>
            <person name="Wedrychowicz H."/>
        </authorList>
    </citation>
    <scope>NUCLEOTIDE SEQUENCE [LARGE SCALE GENOMIC DNA]</scope>
    <source>
        <strain evidence="25 26">DSM 43832</strain>
    </source>
</reference>
<evidence type="ECO:0000256" key="10">
    <source>
        <dbReference type="ARBA" id="ARBA00023098"/>
    </source>
</evidence>
<comment type="catalytic activity">
    <reaction evidence="22">
        <text>dodecanoyl-CoA + H2O = dodecanoate + CoA + H(+)</text>
        <dbReference type="Rhea" id="RHEA:30135"/>
        <dbReference type="ChEBI" id="CHEBI:15377"/>
        <dbReference type="ChEBI" id="CHEBI:15378"/>
        <dbReference type="ChEBI" id="CHEBI:18262"/>
        <dbReference type="ChEBI" id="CHEBI:57287"/>
        <dbReference type="ChEBI" id="CHEBI:57375"/>
    </reaction>
    <physiologicalReaction direction="left-to-right" evidence="22">
        <dbReference type="Rhea" id="RHEA:30136"/>
    </physiologicalReaction>
</comment>
<comment type="similarity">
    <text evidence="15">Belongs to the THEM4/THEM5 thioesterase family.</text>
</comment>
<dbReference type="GO" id="GO:0005737">
    <property type="term" value="C:cytoplasm"/>
    <property type="evidence" value="ECO:0007669"/>
    <property type="project" value="UniProtKB-SubCell"/>
</dbReference>
<evidence type="ECO:0000256" key="20">
    <source>
        <dbReference type="ARBA" id="ARBA00047734"/>
    </source>
</evidence>
<dbReference type="SUPFAM" id="SSF54637">
    <property type="entry name" value="Thioesterase/thiol ester dehydrase-isomerase"/>
    <property type="match status" value="1"/>
</dbReference>
<evidence type="ECO:0000256" key="14">
    <source>
        <dbReference type="ARBA" id="ARBA00037002"/>
    </source>
</evidence>
<dbReference type="InterPro" id="IPR029069">
    <property type="entry name" value="HotDog_dom_sf"/>
</dbReference>
<dbReference type="GO" id="GO:0016787">
    <property type="term" value="F:hydrolase activity"/>
    <property type="evidence" value="ECO:0007669"/>
    <property type="project" value="UniProtKB-KW"/>
</dbReference>
<dbReference type="RefSeq" id="WP_200804020.1">
    <property type="nucleotide sequence ID" value="NZ_CALGVN010000033.1"/>
</dbReference>
<dbReference type="STRING" id="1848.SAMN05443637_115125"/>
<evidence type="ECO:0000259" key="24">
    <source>
        <dbReference type="Pfam" id="PF03061"/>
    </source>
</evidence>
<dbReference type="InterPro" id="IPR052365">
    <property type="entry name" value="THEM4/THEM5_acyl-CoA_thioest"/>
</dbReference>
<evidence type="ECO:0000256" key="19">
    <source>
        <dbReference type="ARBA" id="ARBA00047588"/>
    </source>
</evidence>
<evidence type="ECO:0000256" key="16">
    <source>
        <dbReference type="ARBA" id="ARBA00038848"/>
    </source>
</evidence>
<dbReference type="Pfam" id="PF03061">
    <property type="entry name" value="4HBT"/>
    <property type="match status" value="1"/>
</dbReference>
<proteinExistence type="inferred from homology"/>
<evidence type="ECO:0000256" key="17">
    <source>
        <dbReference type="ARBA" id="ARBA00040123"/>
    </source>
</evidence>
<evidence type="ECO:0000256" key="4">
    <source>
        <dbReference type="ARBA" id="ARBA00022475"/>
    </source>
</evidence>
<evidence type="ECO:0000256" key="9">
    <source>
        <dbReference type="ARBA" id="ARBA00022946"/>
    </source>
</evidence>
<dbReference type="AlphaFoldDB" id="A0A1M6WUX3"/>
<keyword evidence="6" id="KW-0053">Apoptosis</keyword>
<keyword evidence="11" id="KW-0472">Membrane</keyword>
<evidence type="ECO:0000256" key="22">
    <source>
        <dbReference type="ARBA" id="ARBA00048074"/>
    </source>
</evidence>
<evidence type="ECO:0000256" key="2">
    <source>
        <dbReference type="ARBA" id="ARBA00004496"/>
    </source>
</evidence>
<comment type="catalytic activity">
    <reaction evidence="20">
        <text>hexadecanoyl-CoA + H2O = hexadecanoate + CoA + H(+)</text>
        <dbReference type="Rhea" id="RHEA:16645"/>
        <dbReference type="ChEBI" id="CHEBI:7896"/>
        <dbReference type="ChEBI" id="CHEBI:15377"/>
        <dbReference type="ChEBI" id="CHEBI:15378"/>
        <dbReference type="ChEBI" id="CHEBI:57287"/>
        <dbReference type="ChEBI" id="CHEBI:57379"/>
        <dbReference type="EC" id="3.1.2.2"/>
    </reaction>
    <physiologicalReaction direction="left-to-right" evidence="20">
        <dbReference type="Rhea" id="RHEA:16646"/>
    </physiologicalReaction>
</comment>
<comment type="catalytic activity">
    <reaction evidence="23">
        <text>tetradecanoyl-CoA + H2O = tetradecanoate + CoA + H(+)</text>
        <dbReference type="Rhea" id="RHEA:40119"/>
        <dbReference type="ChEBI" id="CHEBI:15377"/>
        <dbReference type="ChEBI" id="CHEBI:15378"/>
        <dbReference type="ChEBI" id="CHEBI:30807"/>
        <dbReference type="ChEBI" id="CHEBI:57287"/>
        <dbReference type="ChEBI" id="CHEBI:57385"/>
    </reaction>
    <physiologicalReaction direction="left-to-right" evidence="23">
        <dbReference type="Rhea" id="RHEA:40120"/>
    </physiologicalReaction>
</comment>
<evidence type="ECO:0000313" key="26">
    <source>
        <dbReference type="Proteomes" id="UP000184363"/>
    </source>
</evidence>
<gene>
    <name evidence="25" type="ORF">SAMN05443637_115125</name>
</gene>
<evidence type="ECO:0000256" key="15">
    <source>
        <dbReference type="ARBA" id="ARBA00038456"/>
    </source>
</evidence>
<evidence type="ECO:0000256" key="12">
    <source>
        <dbReference type="ARBA" id="ARBA00023273"/>
    </source>
</evidence>
<evidence type="ECO:0000256" key="21">
    <source>
        <dbReference type="ARBA" id="ARBA00047969"/>
    </source>
</evidence>
<evidence type="ECO:0000256" key="1">
    <source>
        <dbReference type="ARBA" id="ARBA00004170"/>
    </source>
</evidence>
<comment type="catalytic activity">
    <reaction evidence="14">
        <text>(9Z)-octadecenoyl-CoA + H2O = (9Z)-octadecenoate + CoA + H(+)</text>
        <dbReference type="Rhea" id="RHEA:40139"/>
        <dbReference type="ChEBI" id="CHEBI:15377"/>
        <dbReference type="ChEBI" id="CHEBI:15378"/>
        <dbReference type="ChEBI" id="CHEBI:30823"/>
        <dbReference type="ChEBI" id="CHEBI:57287"/>
        <dbReference type="ChEBI" id="CHEBI:57387"/>
    </reaction>
    <physiologicalReaction direction="left-to-right" evidence="14">
        <dbReference type="Rhea" id="RHEA:40140"/>
    </physiologicalReaction>
</comment>
<evidence type="ECO:0000313" key="25">
    <source>
        <dbReference type="EMBL" id="SHK97523.1"/>
    </source>
</evidence>
<sequence>MTILDPADFVLEMPHAPRGTVPAGYAEMIAAVRELEDRITEAAPPAELVADIRRTLTALSSRLAEHAVPESERICGTLLDEPGRGQMLIPPLQVDEVCAEPLPSVRGRVTFGPRHIGGNGAVHGGVIPLLFDDFFGICAHVGRRPLARTAYLRTDYRAVTPVGTELQVLARLDREEGRKRFLVGELRDGERVCAEVTALFVQLKPGQP</sequence>
<dbReference type="InterPro" id="IPR006683">
    <property type="entry name" value="Thioestr_dom"/>
</dbReference>
<comment type="catalytic activity">
    <reaction evidence="21">
        <text>decanoyl-CoA + H2O = decanoate + CoA + H(+)</text>
        <dbReference type="Rhea" id="RHEA:40059"/>
        <dbReference type="ChEBI" id="CHEBI:15377"/>
        <dbReference type="ChEBI" id="CHEBI:15378"/>
        <dbReference type="ChEBI" id="CHEBI:27689"/>
        <dbReference type="ChEBI" id="CHEBI:57287"/>
        <dbReference type="ChEBI" id="CHEBI:61430"/>
    </reaction>
    <physiologicalReaction direction="left-to-right" evidence="21">
        <dbReference type="Rhea" id="RHEA:40060"/>
    </physiologicalReaction>
</comment>
<keyword evidence="9" id="KW-0809">Transit peptide</keyword>